<name>A0A937D5D4_9FLAO</name>
<dbReference type="AlphaFoldDB" id="A0A937D5D4"/>
<organism evidence="2 3">
    <name type="scientific">Aquimarina mytili</name>
    <dbReference type="NCBI Taxonomy" id="874423"/>
    <lineage>
        <taxon>Bacteria</taxon>
        <taxon>Pseudomonadati</taxon>
        <taxon>Bacteroidota</taxon>
        <taxon>Flavobacteriia</taxon>
        <taxon>Flavobacteriales</taxon>
        <taxon>Flavobacteriaceae</taxon>
        <taxon>Aquimarina</taxon>
    </lineage>
</organism>
<keyword evidence="1" id="KW-1133">Transmembrane helix</keyword>
<evidence type="ECO:0000256" key="1">
    <source>
        <dbReference type="SAM" id="Phobius"/>
    </source>
</evidence>
<dbReference type="SUPFAM" id="SSF52266">
    <property type="entry name" value="SGNH hydrolase"/>
    <property type="match status" value="1"/>
</dbReference>
<gene>
    <name evidence="2" type="ORF">JJQ60_06630</name>
</gene>
<evidence type="ECO:0000313" key="2">
    <source>
        <dbReference type="EMBL" id="MBL0683184.1"/>
    </source>
</evidence>
<comment type="caution">
    <text evidence="2">The sequence shown here is derived from an EMBL/GenBank/DDBJ whole genome shotgun (WGS) entry which is preliminary data.</text>
</comment>
<dbReference type="EMBL" id="JAERQJ010000002">
    <property type="protein sequence ID" value="MBL0683184.1"/>
    <property type="molecule type" value="Genomic_DNA"/>
</dbReference>
<dbReference type="RefSeq" id="WP_201917930.1">
    <property type="nucleotide sequence ID" value="NZ_BAABAX010000023.1"/>
</dbReference>
<dbReference type="Proteomes" id="UP000651057">
    <property type="component" value="Unassembled WGS sequence"/>
</dbReference>
<proteinExistence type="predicted"/>
<keyword evidence="1" id="KW-0812">Transmembrane</keyword>
<sequence>MKKFLLKTAIYFSTCFIITSVILIYFGGYVDFFYTKFTTPKAKSMIIGGSRSMQGLQPQILDKELENIGLDLPFFNYSFTVSQAPIGSHYNKSIFKKLDPNTKNGVFIISITPWMLANEMPKDGGEEIFREADQPPHNMINVSMNPNYEYFLKNLSYFHFKGIFRQNSKMHKDGWLEQRYFPEDNATFLSWKKTQKDMLLRFVDDYQISQKRLKSLEELLISLKNHGKVFIVRTPIDNDFLEIENTFFTDFDLYIGDLCKKYDANYFNFNNGTSKENFKTYDGHHLDKNGSKYFSKIVCDSIKSVLKS</sequence>
<reference evidence="2" key="1">
    <citation type="submission" date="2021-01" db="EMBL/GenBank/DDBJ databases">
        <authorList>
            <person name="Zhong Y.L."/>
        </authorList>
    </citation>
    <scope>NUCLEOTIDE SEQUENCE</scope>
    <source>
        <strain evidence="2">KCTC 23302</strain>
    </source>
</reference>
<keyword evidence="3" id="KW-1185">Reference proteome</keyword>
<keyword evidence="1" id="KW-0472">Membrane</keyword>
<evidence type="ECO:0000313" key="3">
    <source>
        <dbReference type="Proteomes" id="UP000651057"/>
    </source>
</evidence>
<protein>
    <submittedName>
        <fullName evidence="2">Uncharacterized protein</fullName>
    </submittedName>
</protein>
<accession>A0A937D5D4</accession>
<feature type="transmembrane region" description="Helical" evidence="1">
    <location>
        <begin position="9"/>
        <end position="30"/>
    </location>
</feature>